<dbReference type="InParanoid" id="A0A1S0U2Z8"/>
<feature type="compositionally biased region" description="Basic and acidic residues" evidence="1">
    <location>
        <begin position="1050"/>
        <end position="1060"/>
    </location>
</feature>
<keyword evidence="2" id="KW-0732">Signal</keyword>
<feature type="signal peptide" evidence="2">
    <location>
        <begin position="1"/>
        <end position="22"/>
    </location>
</feature>
<proteinExistence type="predicted"/>
<sequence>MTPIQVIYYIAFSVVILSISRAKTIQNTKNAHPDLITIGYSWQYATSNELLRKFVSQFGLSPKKNEIFRITTHEMEKWKDLLESHTDVDVKLIPWRQEQTTINIYKTCDEMSLAEFTLLYGIVNTTRNSLFIIDSESESSDRINILVRAATKCNLCAQSAERIFPTIYFCNNIGNNNWTNKLGRKCNTAMLPLPNGLRRKNSVYSLMPRIFVSATEHKYHNRFYHSTQQPRAVHKAHQDSRGHHMLSRHRKKHRVSTKRYKLLKLYREQETKQKIRKKASDILEVPIGRRKLLCKYRKSCYNTGIIPNTWNIHNILPRFMDSHAQENSSEKKSMTEMQIKNENEEKEEISEAELKLLCRYRKSCYEEVGAEIEKSTLKVQAGPIFSRESTILPATKQKSTKEIARMALAKAEEKEKIATLLSISTKAITEKNMNEIVEEMKKRLVCKYRKSCYDSGVLPEIDTSFDNLFQKIYYFVRGRNHEASTQEIIHKEFTDFNDDEKRVYCKYRKSCYNTGQKPVINHGEIFKYIHIVKKYEEVIPLEIRCKYRKSCYDTGILPDLKKKVAKEESPSAVPVQTVISLYHLKTFCKYRKSCYKQKAEEQQNFNVGLFDEAETLGNDEAERKEQKEKKIKKVIKSFQKESASKSEKTKEISTSKKMERTLGTKPTQVTDNKKLIKTSKVSVPELEGKRMATIIENIKFEKTVHKPKKKKIKGPAEEIPIRQAKKVQKTVWSTINMKQPITEKGIPERVEFKKEKLKAEKVEKEIRIKEEKIIKGKEISIAEEKDFEKEPTTTEIPPPSPVKEVQSVFLQAENITPPAKVNIYDENLSPLDIKLLCKYRKSCYESGKLPPAQSAKTVQDFEDPRQLEIRCKYRKSCYETGKLPQNLHENFKETHLIKKKEENIPKKYNPKGHIPLTLRCKYRKSCYKTGKLPSIKTSIFGFPTIQILNECKASIGEEQNREQLKLRCKYRKSCYESGILPLHLNNTAYVVTTSIKQYENLHLKCKYRKSCFENMKLDIQLDKVRKKVELKKVQEGIVKAPNQTEMVVRNKEKEQKKEIQDEVMNGKSKRTHKKKSKELKYEVKEQQYMQIEPLDSRSRQEATKLQLLNSSQKLKCKYRLKCYNSVPLHHVTEGKGIEKQRQLNIKDFRRANGAICNIYYISCRKQAGLPIIGRAPIGPNGRRLCRKKKKELVIKYK</sequence>
<organism evidence="3">
    <name type="scientific">Loa loa</name>
    <name type="common">Eye worm</name>
    <name type="synonym">Filaria loa</name>
    <dbReference type="NCBI Taxonomy" id="7209"/>
    <lineage>
        <taxon>Eukaryota</taxon>
        <taxon>Metazoa</taxon>
        <taxon>Ecdysozoa</taxon>
        <taxon>Nematoda</taxon>
        <taxon>Chromadorea</taxon>
        <taxon>Rhabditida</taxon>
        <taxon>Spirurina</taxon>
        <taxon>Spiruromorpha</taxon>
        <taxon>Filarioidea</taxon>
        <taxon>Onchocercidae</taxon>
        <taxon>Loa</taxon>
    </lineage>
</organism>
<dbReference type="OrthoDB" id="5841829at2759"/>
<name>A0A1S0U2Z8_LOALO</name>
<evidence type="ECO:0000256" key="1">
    <source>
        <dbReference type="SAM" id="MobiDB-lite"/>
    </source>
</evidence>
<accession>A0A1S0U2Z8</accession>
<dbReference type="OMA" id="IRCKYRK"/>
<gene>
    <name evidence="3" type="ORF">LOAG_04404</name>
</gene>
<dbReference type="AlphaFoldDB" id="A0A1S0U2Z8"/>
<dbReference type="FunCoup" id="A0A1S0U2Z8">
    <property type="interactions" value="58"/>
</dbReference>
<feature type="compositionally biased region" description="Basic and acidic residues" evidence="1">
    <location>
        <begin position="324"/>
        <end position="343"/>
    </location>
</feature>
<feature type="region of interest" description="Disordered" evidence="1">
    <location>
        <begin position="324"/>
        <end position="345"/>
    </location>
</feature>
<dbReference type="KEGG" id="loa:LOAG_04404"/>
<dbReference type="CTD" id="9941809"/>
<dbReference type="GeneID" id="9941809"/>
<evidence type="ECO:0000313" key="3">
    <source>
        <dbReference type="EMBL" id="EFO24079.1"/>
    </source>
</evidence>
<dbReference type="EMBL" id="JH712096">
    <property type="protein sequence ID" value="EFO24079.1"/>
    <property type="molecule type" value="Genomic_DNA"/>
</dbReference>
<reference evidence="3" key="1">
    <citation type="submission" date="2012-04" db="EMBL/GenBank/DDBJ databases">
        <title>The Genome Sequence of Loa loa.</title>
        <authorList>
            <consortium name="The Broad Institute Genome Sequencing Platform"/>
            <consortium name="Broad Institute Genome Sequencing Center for Infectious Disease"/>
            <person name="Nutman T.B."/>
            <person name="Fink D.L."/>
            <person name="Russ C."/>
            <person name="Young S."/>
            <person name="Zeng Q."/>
            <person name="Gargeya S."/>
            <person name="Alvarado L."/>
            <person name="Berlin A."/>
            <person name="Chapman S.B."/>
            <person name="Chen Z."/>
            <person name="Freedman E."/>
            <person name="Gellesch M."/>
            <person name="Goldberg J."/>
            <person name="Griggs A."/>
            <person name="Gujja S."/>
            <person name="Heilman E.R."/>
            <person name="Heiman D."/>
            <person name="Howarth C."/>
            <person name="Mehta T."/>
            <person name="Neiman D."/>
            <person name="Pearson M."/>
            <person name="Roberts A."/>
            <person name="Saif S."/>
            <person name="Shea T."/>
            <person name="Shenoy N."/>
            <person name="Sisk P."/>
            <person name="Stolte C."/>
            <person name="Sykes S."/>
            <person name="White J."/>
            <person name="Yandava C."/>
            <person name="Haas B."/>
            <person name="Henn M.R."/>
            <person name="Nusbaum C."/>
            <person name="Birren B."/>
        </authorList>
    </citation>
    <scope>NUCLEOTIDE SEQUENCE [LARGE SCALE GENOMIC DNA]</scope>
</reference>
<dbReference type="RefSeq" id="XP_003139989.1">
    <property type="nucleotide sequence ID" value="XM_003139941.2"/>
</dbReference>
<feature type="chain" id="PRO_5010382795" evidence="2">
    <location>
        <begin position="23"/>
        <end position="1197"/>
    </location>
</feature>
<evidence type="ECO:0000256" key="2">
    <source>
        <dbReference type="SAM" id="SignalP"/>
    </source>
</evidence>
<feature type="region of interest" description="Disordered" evidence="1">
    <location>
        <begin position="1050"/>
        <end position="1077"/>
    </location>
</feature>
<feature type="compositionally biased region" description="Basic residues" evidence="1">
    <location>
        <begin position="1067"/>
        <end position="1077"/>
    </location>
</feature>
<protein>
    <submittedName>
        <fullName evidence="3">Uncharacterized protein</fullName>
    </submittedName>
</protein>